<dbReference type="GO" id="GO:1902495">
    <property type="term" value="C:transmembrane transporter complex"/>
    <property type="evidence" value="ECO:0007669"/>
    <property type="project" value="UniProtKB-ARBA"/>
</dbReference>
<dbReference type="InterPro" id="IPR017871">
    <property type="entry name" value="ABC_transporter-like_CS"/>
</dbReference>
<dbReference type="GO" id="GO:0005524">
    <property type="term" value="F:ATP binding"/>
    <property type="evidence" value="ECO:0007669"/>
    <property type="project" value="UniProtKB-KW"/>
</dbReference>
<evidence type="ECO:0000256" key="4">
    <source>
        <dbReference type="ARBA" id="ARBA00038388"/>
    </source>
</evidence>
<protein>
    <submittedName>
        <fullName evidence="6">Macrolide ABC transporter ATP-binding protein</fullName>
    </submittedName>
</protein>
<dbReference type="SMART" id="SM00382">
    <property type="entry name" value="AAA"/>
    <property type="match status" value="1"/>
</dbReference>
<evidence type="ECO:0000256" key="3">
    <source>
        <dbReference type="ARBA" id="ARBA00022840"/>
    </source>
</evidence>
<comment type="similarity">
    <text evidence="4">Belongs to the ABC transporter superfamily. Macrolide exporter (TC 3.A.1.122) family.</text>
</comment>
<dbReference type="AlphaFoldDB" id="A0A8H9I8R5"/>
<dbReference type="FunFam" id="3.40.50.300:FF:000032">
    <property type="entry name" value="Export ABC transporter ATP-binding protein"/>
    <property type="match status" value="1"/>
</dbReference>
<dbReference type="PROSITE" id="PS50893">
    <property type="entry name" value="ABC_TRANSPORTER_2"/>
    <property type="match status" value="1"/>
</dbReference>
<dbReference type="EMBL" id="BMZC01000004">
    <property type="protein sequence ID" value="GGZ59558.1"/>
    <property type="molecule type" value="Genomic_DNA"/>
</dbReference>
<evidence type="ECO:0000313" key="6">
    <source>
        <dbReference type="EMBL" id="GGZ59558.1"/>
    </source>
</evidence>
<sequence>MTQPLLKVRQAKKVYAMGDEQVWALKGVDLDIQQGEFVAIMGSSGSGKSTMMNLLGCLDIASEGSIAFAGQELSSLTKNELASVRNQRIGFVFQQFNLLPRTSALDNVTLPLLYSNVPESDWASRAKQCLENVGLGSRMDHHPGQLSGGQQQRVAIARALINDPLMILADEPTGALDTQTGLEVMALFQQLNQQGKTIILVTHEPEIAQFATRKLTFRDGELISDEHNNSVRQAALEGNK</sequence>
<keyword evidence="3 6" id="KW-0067">ATP-binding</keyword>
<dbReference type="PANTHER" id="PTHR42798">
    <property type="entry name" value="LIPOPROTEIN-RELEASING SYSTEM ATP-BINDING PROTEIN LOLD"/>
    <property type="match status" value="1"/>
</dbReference>
<comment type="caution">
    <text evidence="6">The sequence shown here is derived from an EMBL/GenBank/DDBJ whole genome shotgun (WGS) entry which is preliminary data.</text>
</comment>
<dbReference type="RefSeq" id="WP_191865776.1">
    <property type="nucleotide sequence ID" value="NZ_BMZC01000004.1"/>
</dbReference>
<dbReference type="SUPFAM" id="SSF52540">
    <property type="entry name" value="P-loop containing nucleoside triphosphate hydrolases"/>
    <property type="match status" value="1"/>
</dbReference>
<dbReference type="InterPro" id="IPR003439">
    <property type="entry name" value="ABC_transporter-like_ATP-bd"/>
</dbReference>
<dbReference type="GO" id="GO:0022857">
    <property type="term" value="F:transmembrane transporter activity"/>
    <property type="evidence" value="ECO:0007669"/>
    <property type="project" value="UniProtKB-ARBA"/>
</dbReference>
<dbReference type="Gene3D" id="3.40.50.300">
    <property type="entry name" value="P-loop containing nucleotide triphosphate hydrolases"/>
    <property type="match status" value="1"/>
</dbReference>
<dbReference type="InterPro" id="IPR017911">
    <property type="entry name" value="MacB-like_ATP-bd"/>
</dbReference>
<dbReference type="InterPro" id="IPR027417">
    <property type="entry name" value="P-loop_NTPase"/>
</dbReference>
<dbReference type="PROSITE" id="PS00211">
    <property type="entry name" value="ABC_TRANSPORTER_1"/>
    <property type="match status" value="1"/>
</dbReference>
<organism evidence="6 7">
    <name type="scientific">Paraglaciecola chathamensis</name>
    <dbReference type="NCBI Taxonomy" id="368405"/>
    <lineage>
        <taxon>Bacteria</taxon>
        <taxon>Pseudomonadati</taxon>
        <taxon>Pseudomonadota</taxon>
        <taxon>Gammaproteobacteria</taxon>
        <taxon>Alteromonadales</taxon>
        <taxon>Alteromonadaceae</taxon>
        <taxon>Paraglaciecola</taxon>
    </lineage>
</organism>
<proteinExistence type="inferred from homology"/>
<keyword evidence="2" id="KW-0547">Nucleotide-binding</keyword>
<name>A0A8H9I8R5_9ALTE</name>
<reference evidence="6" key="1">
    <citation type="journal article" date="2014" name="Int. J. Syst. Evol. Microbiol.">
        <title>Complete genome sequence of Corynebacterium casei LMG S-19264T (=DSM 44701T), isolated from a smear-ripened cheese.</title>
        <authorList>
            <consortium name="US DOE Joint Genome Institute (JGI-PGF)"/>
            <person name="Walter F."/>
            <person name="Albersmeier A."/>
            <person name="Kalinowski J."/>
            <person name="Ruckert C."/>
        </authorList>
    </citation>
    <scope>NUCLEOTIDE SEQUENCE</scope>
    <source>
        <strain evidence="6">KCTC 32337</strain>
    </source>
</reference>
<accession>A0A8H9I8R5</accession>
<feature type="domain" description="ABC transporter" evidence="5">
    <location>
        <begin position="6"/>
        <end position="238"/>
    </location>
</feature>
<evidence type="ECO:0000256" key="1">
    <source>
        <dbReference type="ARBA" id="ARBA00022448"/>
    </source>
</evidence>
<evidence type="ECO:0000256" key="2">
    <source>
        <dbReference type="ARBA" id="ARBA00022741"/>
    </source>
</evidence>
<dbReference type="InterPro" id="IPR003593">
    <property type="entry name" value="AAA+_ATPase"/>
</dbReference>
<dbReference type="Pfam" id="PF00005">
    <property type="entry name" value="ABC_tran"/>
    <property type="match status" value="1"/>
</dbReference>
<dbReference type="Proteomes" id="UP000622604">
    <property type="component" value="Unassembled WGS sequence"/>
</dbReference>
<dbReference type="PANTHER" id="PTHR42798:SF6">
    <property type="entry name" value="CELL DIVISION ATP-BINDING PROTEIN FTSE"/>
    <property type="match status" value="1"/>
</dbReference>
<keyword evidence="1" id="KW-0813">Transport</keyword>
<reference evidence="6" key="2">
    <citation type="submission" date="2020-09" db="EMBL/GenBank/DDBJ databases">
        <authorList>
            <person name="Sun Q."/>
            <person name="Kim S."/>
        </authorList>
    </citation>
    <scope>NUCLEOTIDE SEQUENCE</scope>
    <source>
        <strain evidence="6">KCTC 32337</strain>
    </source>
</reference>
<dbReference type="GO" id="GO:0016887">
    <property type="term" value="F:ATP hydrolysis activity"/>
    <property type="evidence" value="ECO:0007669"/>
    <property type="project" value="InterPro"/>
</dbReference>
<dbReference type="CDD" id="cd03255">
    <property type="entry name" value="ABC_MJ0796_LolCDE_FtsE"/>
    <property type="match status" value="1"/>
</dbReference>
<evidence type="ECO:0000313" key="7">
    <source>
        <dbReference type="Proteomes" id="UP000622604"/>
    </source>
</evidence>
<evidence type="ECO:0000259" key="5">
    <source>
        <dbReference type="PROSITE" id="PS50893"/>
    </source>
</evidence>
<gene>
    <name evidence="6" type="ORF">GCM10011274_17010</name>
</gene>